<protein>
    <submittedName>
        <fullName evidence="1">Tautomerase family protein</fullName>
    </submittedName>
</protein>
<dbReference type="Gene3D" id="3.30.429.10">
    <property type="entry name" value="Macrophage Migration Inhibitory Factor"/>
    <property type="match status" value="1"/>
</dbReference>
<dbReference type="PANTHER" id="PTHR38460">
    <property type="entry name" value="TAUTOMERASE YOLI-RELATED"/>
    <property type="match status" value="1"/>
</dbReference>
<dbReference type="SUPFAM" id="SSF55331">
    <property type="entry name" value="Tautomerase/MIF"/>
    <property type="match status" value="1"/>
</dbReference>
<reference evidence="1 2" key="1">
    <citation type="submission" date="2024-09" db="EMBL/GenBank/DDBJ databases">
        <authorList>
            <person name="Sun Q."/>
            <person name="Mori K."/>
        </authorList>
    </citation>
    <scope>NUCLEOTIDE SEQUENCE [LARGE SCALE GENOMIC DNA]</scope>
    <source>
        <strain evidence="1 2">TBRC 0563</strain>
    </source>
</reference>
<dbReference type="PANTHER" id="PTHR38460:SF1">
    <property type="entry name" value="TAUTOMERASE YOLI-RELATED"/>
    <property type="match status" value="1"/>
</dbReference>
<dbReference type="InterPro" id="IPR037479">
    <property type="entry name" value="Tauto_MSAD"/>
</dbReference>
<dbReference type="Proteomes" id="UP001589627">
    <property type="component" value="Unassembled WGS sequence"/>
</dbReference>
<dbReference type="RefSeq" id="WP_378206877.1">
    <property type="nucleotide sequence ID" value="NZ_JBHLZP010000200.1"/>
</dbReference>
<gene>
    <name evidence="1" type="ORF">ACFFNX_24865</name>
</gene>
<proteinExistence type="predicted"/>
<name>A0ABV5YK44_9ACTN</name>
<sequence>MTRIDLSANRPPAVRRAIGDGVQRALVDAIGIPAGDRFQIITPHDPDDLVFDAEYPGVHREDIVYIQIIFVGGRPRELKLDLHRRIAANLAEVGVRPEDVFVVLHENGLEDWSVGNGEAQLVAQGTVPGIQART</sequence>
<keyword evidence="2" id="KW-1185">Reference proteome</keyword>
<dbReference type="EMBL" id="JBHLZP010000200">
    <property type="protein sequence ID" value="MFB9835418.1"/>
    <property type="molecule type" value="Genomic_DNA"/>
</dbReference>
<comment type="caution">
    <text evidence="1">The sequence shown here is derived from an EMBL/GenBank/DDBJ whole genome shotgun (WGS) entry which is preliminary data.</text>
</comment>
<evidence type="ECO:0000313" key="1">
    <source>
        <dbReference type="EMBL" id="MFB9835418.1"/>
    </source>
</evidence>
<dbReference type="InterPro" id="IPR014347">
    <property type="entry name" value="Tautomerase/MIF_sf"/>
</dbReference>
<evidence type="ECO:0000313" key="2">
    <source>
        <dbReference type="Proteomes" id="UP001589627"/>
    </source>
</evidence>
<organism evidence="1 2">
    <name type="scientific">Actinoallomurus acaciae</name>
    <dbReference type="NCBI Taxonomy" id="502577"/>
    <lineage>
        <taxon>Bacteria</taxon>
        <taxon>Bacillati</taxon>
        <taxon>Actinomycetota</taxon>
        <taxon>Actinomycetes</taxon>
        <taxon>Streptosporangiales</taxon>
        <taxon>Thermomonosporaceae</taxon>
        <taxon>Actinoallomurus</taxon>
    </lineage>
</organism>
<accession>A0ABV5YK44</accession>
<dbReference type="Pfam" id="PF14552">
    <property type="entry name" value="Tautomerase_2"/>
    <property type="match status" value="1"/>
</dbReference>